<feature type="transmembrane region" description="Helical" evidence="9">
    <location>
        <begin position="125"/>
        <end position="143"/>
    </location>
</feature>
<feature type="compositionally biased region" description="Low complexity" evidence="8">
    <location>
        <begin position="10"/>
        <end position="22"/>
    </location>
</feature>
<evidence type="ECO:0000256" key="7">
    <source>
        <dbReference type="PIRNR" id="PIRNR002744"/>
    </source>
</evidence>
<gene>
    <name evidence="10" type="ORF">GE115_05235</name>
</gene>
<sequence length="488" mass="50728">MSHEAQTTNAPSSSAEGPSSAEGRADAATRPETRGIELIGAAERRGRARDLFFVWAAPSVSILNFTVGATLVLLGLELWQAVLVVIAGSALWVFPGIIAISGPAAGTSGSVITRAVYGIIGNKPVVTFTGWLIGAVFLALNWLASSFLGADLLAGIGLSDPVVVPIVVTLVISAVTVLVAVYGHALIVRVYSWLAIVLAVIFATVTAFILPQVDWSYRAAEPLSGVPLWSAVTIGFTLVASAPISYINSPDIARYLPRSTKPSHIIAATALGGALPGMVFTVVGVLLGTAVMDRMDAGIESALLGLLPSWLVPVFVIGVIVNTVALNGMTTYTSSMALQAIGIPLRRIPAAIVVGLIGTALTIYLVLSTSLLDAVNLMLQFLVIVSAPTMAVFVTDVVLRRNRYDGADLFDAERGGRFWYTGGWSIPGVAAVLTGGIATALCLSTTAWTGPISQALGFIDLSVPVGMLLAAGLYALLLRTPLAKDGRP</sequence>
<reference evidence="10 11" key="1">
    <citation type="submission" date="2019-10" db="EMBL/GenBank/DDBJ databases">
        <authorList>
            <person name="Nie G."/>
            <person name="Ming H."/>
            <person name="Yi B."/>
        </authorList>
    </citation>
    <scope>NUCLEOTIDE SEQUENCE [LARGE SCALE GENOMIC DNA]</scope>
    <source>
        <strain evidence="10 11">CFH 90414</strain>
    </source>
</reference>
<keyword evidence="3 7" id="KW-0813">Transport</keyword>
<feature type="transmembrane region" description="Helical" evidence="9">
    <location>
        <begin position="307"/>
        <end position="327"/>
    </location>
</feature>
<feature type="transmembrane region" description="Helical" evidence="9">
    <location>
        <begin position="348"/>
        <end position="367"/>
    </location>
</feature>
<name>A0A6I2F1C9_9MICO</name>
<evidence type="ECO:0000313" key="10">
    <source>
        <dbReference type="EMBL" id="MRG59275.1"/>
    </source>
</evidence>
<dbReference type="GO" id="GO:0005886">
    <property type="term" value="C:plasma membrane"/>
    <property type="evidence" value="ECO:0007669"/>
    <property type="project" value="TreeGrafter"/>
</dbReference>
<keyword evidence="4 9" id="KW-0812">Transmembrane</keyword>
<evidence type="ECO:0000256" key="8">
    <source>
        <dbReference type="SAM" id="MobiDB-lite"/>
    </source>
</evidence>
<keyword evidence="11" id="KW-1185">Reference proteome</keyword>
<evidence type="ECO:0000256" key="3">
    <source>
        <dbReference type="ARBA" id="ARBA00022448"/>
    </source>
</evidence>
<dbReference type="Pfam" id="PF02133">
    <property type="entry name" value="Transp_cyt_pur"/>
    <property type="match status" value="1"/>
</dbReference>
<keyword evidence="5 9" id="KW-1133">Transmembrane helix</keyword>
<dbReference type="GO" id="GO:0022857">
    <property type="term" value="F:transmembrane transporter activity"/>
    <property type="evidence" value="ECO:0007669"/>
    <property type="project" value="InterPro"/>
</dbReference>
<evidence type="ECO:0000256" key="4">
    <source>
        <dbReference type="ARBA" id="ARBA00022692"/>
    </source>
</evidence>
<organism evidence="10 11">
    <name type="scientific">Agromyces agglutinans</name>
    <dbReference type="NCBI Taxonomy" id="2662258"/>
    <lineage>
        <taxon>Bacteria</taxon>
        <taxon>Bacillati</taxon>
        <taxon>Actinomycetota</taxon>
        <taxon>Actinomycetes</taxon>
        <taxon>Micrococcales</taxon>
        <taxon>Microbacteriaceae</taxon>
        <taxon>Agromyces</taxon>
    </lineage>
</organism>
<comment type="similarity">
    <text evidence="2 7">Belongs to the purine-cytosine permease (2.A.39) family.</text>
</comment>
<feature type="transmembrane region" description="Helical" evidence="9">
    <location>
        <begin position="163"/>
        <end position="183"/>
    </location>
</feature>
<feature type="transmembrane region" description="Helical" evidence="9">
    <location>
        <begin position="82"/>
        <end position="104"/>
    </location>
</feature>
<evidence type="ECO:0000256" key="1">
    <source>
        <dbReference type="ARBA" id="ARBA00004141"/>
    </source>
</evidence>
<evidence type="ECO:0000313" key="11">
    <source>
        <dbReference type="Proteomes" id="UP000431080"/>
    </source>
</evidence>
<dbReference type="PIRSF" id="PIRSF002744">
    <property type="entry name" value="Pur-cyt_permease"/>
    <property type="match status" value="1"/>
</dbReference>
<feature type="transmembrane region" description="Helical" evidence="9">
    <location>
        <begin position="419"/>
        <end position="449"/>
    </location>
</feature>
<evidence type="ECO:0000256" key="9">
    <source>
        <dbReference type="SAM" id="Phobius"/>
    </source>
</evidence>
<protein>
    <submittedName>
        <fullName evidence="10">Nitrate reductase</fullName>
    </submittedName>
</protein>
<dbReference type="InterPro" id="IPR026030">
    <property type="entry name" value="Pur-cyt_permease_Fcy2/21/22"/>
</dbReference>
<feature type="region of interest" description="Disordered" evidence="8">
    <location>
        <begin position="1"/>
        <end position="30"/>
    </location>
</feature>
<proteinExistence type="inferred from homology"/>
<evidence type="ECO:0000256" key="5">
    <source>
        <dbReference type="ARBA" id="ARBA00022989"/>
    </source>
</evidence>
<feature type="transmembrane region" description="Helical" evidence="9">
    <location>
        <begin position="226"/>
        <end position="244"/>
    </location>
</feature>
<dbReference type="PANTHER" id="PTHR31806:SF1">
    <property type="entry name" value="PURINE-CYTOSINE PERMEASE FCY2-RELATED"/>
    <property type="match status" value="1"/>
</dbReference>
<accession>A0A6I2F1C9</accession>
<feature type="transmembrane region" description="Helical" evidence="9">
    <location>
        <begin position="265"/>
        <end position="287"/>
    </location>
</feature>
<evidence type="ECO:0000256" key="2">
    <source>
        <dbReference type="ARBA" id="ARBA00008974"/>
    </source>
</evidence>
<comment type="caution">
    <text evidence="10">The sequence shown here is derived from an EMBL/GenBank/DDBJ whole genome shotgun (WGS) entry which is preliminary data.</text>
</comment>
<feature type="transmembrane region" description="Helical" evidence="9">
    <location>
        <begin position="52"/>
        <end position="76"/>
    </location>
</feature>
<keyword evidence="6 7" id="KW-0472">Membrane</keyword>
<dbReference type="Proteomes" id="UP000431080">
    <property type="component" value="Unassembled WGS sequence"/>
</dbReference>
<feature type="transmembrane region" description="Helical" evidence="9">
    <location>
        <begin position="190"/>
        <end position="210"/>
    </location>
</feature>
<evidence type="ECO:0000256" key="6">
    <source>
        <dbReference type="ARBA" id="ARBA00023136"/>
    </source>
</evidence>
<dbReference type="AlphaFoldDB" id="A0A6I2F1C9"/>
<dbReference type="PANTHER" id="PTHR31806">
    <property type="entry name" value="PURINE-CYTOSINE PERMEASE FCY2-RELATED"/>
    <property type="match status" value="1"/>
</dbReference>
<comment type="subcellular location">
    <subcellularLocation>
        <location evidence="1">Membrane</location>
        <topology evidence="1">Multi-pass membrane protein</topology>
    </subcellularLocation>
</comment>
<dbReference type="EMBL" id="WJIF01000002">
    <property type="protein sequence ID" value="MRG59275.1"/>
    <property type="molecule type" value="Genomic_DNA"/>
</dbReference>
<dbReference type="InterPro" id="IPR001248">
    <property type="entry name" value="Pur-cyt_permease"/>
</dbReference>
<dbReference type="Gene3D" id="1.10.4160.10">
    <property type="entry name" value="Hydantoin permease"/>
    <property type="match status" value="1"/>
</dbReference>
<feature type="transmembrane region" description="Helical" evidence="9">
    <location>
        <begin position="379"/>
        <end position="399"/>
    </location>
</feature>
<feature type="transmembrane region" description="Helical" evidence="9">
    <location>
        <begin position="455"/>
        <end position="477"/>
    </location>
</feature>